<evidence type="ECO:0000313" key="2">
    <source>
        <dbReference type="Proteomes" id="UP001497700"/>
    </source>
</evidence>
<sequence>MSSSIIPTVTSSDTPSGVLATRDIMTTLSTVVKRVAVVTVVEPLPTPTPTPTTSSMMSEGALAGIIVGSVAFLLLAGFAIMCVCGRICQRQRARKKETQGARAAGGNPAGDPAGGSGGSLEVMEEGDDGQFGQVRSHTSHTSRVGRASHSQAPPRGARHAGATGATSGLTTMSSSGGGGGGAGSHH</sequence>
<accession>A0ACB9YI62</accession>
<reference evidence="1 2" key="1">
    <citation type="journal article" date="2022" name="New Phytol.">
        <title>Ecological generalism drives hyperdiversity of secondary metabolite gene clusters in xylarialean endophytes.</title>
        <authorList>
            <person name="Franco M.E.E."/>
            <person name="Wisecaver J.H."/>
            <person name="Arnold A.E."/>
            <person name="Ju Y.M."/>
            <person name="Slot J.C."/>
            <person name="Ahrendt S."/>
            <person name="Moore L.P."/>
            <person name="Eastman K.E."/>
            <person name="Scott K."/>
            <person name="Konkel Z."/>
            <person name="Mondo S.J."/>
            <person name="Kuo A."/>
            <person name="Hayes R.D."/>
            <person name="Haridas S."/>
            <person name="Andreopoulos B."/>
            <person name="Riley R."/>
            <person name="LaButti K."/>
            <person name="Pangilinan J."/>
            <person name="Lipzen A."/>
            <person name="Amirebrahimi M."/>
            <person name="Yan J."/>
            <person name="Adam C."/>
            <person name="Keymanesh K."/>
            <person name="Ng V."/>
            <person name="Louie K."/>
            <person name="Northen T."/>
            <person name="Drula E."/>
            <person name="Henrissat B."/>
            <person name="Hsieh H.M."/>
            <person name="Youens-Clark K."/>
            <person name="Lutzoni F."/>
            <person name="Miadlikowska J."/>
            <person name="Eastwood D.C."/>
            <person name="Hamelin R.C."/>
            <person name="Grigoriev I.V."/>
            <person name="U'Ren J.M."/>
        </authorList>
    </citation>
    <scope>NUCLEOTIDE SEQUENCE [LARGE SCALE GENOMIC DNA]</scope>
    <source>
        <strain evidence="1 2">CBS 119005</strain>
    </source>
</reference>
<keyword evidence="2" id="KW-1185">Reference proteome</keyword>
<evidence type="ECO:0000313" key="1">
    <source>
        <dbReference type="EMBL" id="KAI4859073.1"/>
    </source>
</evidence>
<gene>
    <name evidence="1" type="ORF">F4820DRAFT_454255</name>
</gene>
<comment type="caution">
    <text evidence="1">The sequence shown here is derived from an EMBL/GenBank/DDBJ whole genome shotgun (WGS) entry which is preliminary data.</text>
</comment>
<name>A0ACB9YI62_9PEZI</name>
<proteinExistence type="predicted"/>
<dbReference type="EMBL" id="MU393660">
    <property type="protein sequence ID" value="KAI4859073.1"/>
    <property type="molecule type" value="Genomic_DNA"/>
</dbReference>
<protein>
    <submittedName>
        <fullName evidence="1">Uncharacterized protein</fullName>
    </submittedName>
</protein>
<dbReference type="Proteomes" id="UP001497700">
    <property type="component" value="Unassembled WGS sequence"/>
</dbReference>
<organism evidence="1 2">
    <name type="scientific">Hypoxylon rubiginosum</name>
    <dbReference type="NCBI Taxonomy" id="110542"/>
    <lineage>
        <taxon>Eukaryota</taxon>
        <taxon>Fungi</taxon>
        <taxon>Dikarya</taxon>
        <taxon>Ascomycota</taxon>
        <taxon>Pezizomycotina</taxon>
        <taxon>Sordariomycetes</taxon>
        <taxon>Xylariomycetidae</taxon>
        <taxon>Xylariales</taxon>
        <taxon>Hypoxylaceae</taxon>
        <taxon>Hypoxylon</taxon>
    </lineage>
</organism>